<dbReference type="AlphaFoldDB" id="A0A076Z3U0"/>
<dbReference type="InterPro" id="IPR010982">
    <property type="entry name" value="Lambda_DNA-bd_dom_sf"/>
</dbReference>
<dbReference type="EMBL" id="QHGZ01000027">
    <property type="protein sequence ID" value="RDY91340.1"/>
    <property type="molecule type" value="Genomic_DNA"/>
</dbReference>
<comment type="caution">
    <text evidence="2">The sequence shown here is derived from an EMBL/GenBank/DDBJ whole genome shotgun (WGS) entry which is preliminary data.</text>
</comment>
<dbReference type="SUPFAM" id="SSF47413">
    <property type="entry name" value="lambda repressor-like DNA-binding domains"/>
    <property type="match status" value="1"/>
</dbReference>
<dbReference type="InterPro" id="IPR001387">
    <property type="entry name" value="Cro/C1-type_HTH"/>
</dbReference>
<evidence type="ECO:0000313" key="3">
    <source>
        <dbReference type="Proteomes" id="UP000256718"/>
    </source>
</evidence>
<reference evidence="2 3" key="1">
    <citation type="journal article" date="2018" name="Emerg. Microbes Infect.">
        <title>Phenotypic and molecular analysis of nontypeable Group B streptococci: identification of cps2a and hybrid cps2a/cps5 Group B streptococcal capsule gene clusters.</title>
        <authorList>
            <person name="Alhhazmi A."/>
            <person name="Tyrrell G.J."/>
        </authorList>
    </citation>
    <scope>NUCLEOTIDE SEQUENCE [LARGE SCALE GENOMIC DNA]</scope>
    <source>
        <strain evidence="2 3">PLGBS17</strain>
    </source>
</reference>
<dbReference type="PANTHER" id="PTHR46558">
    <property type="entry name" value="TRACRIPTIONAL REGULATORY PROTEIN-RELATED-RELATED"/>
    <property type="match status" value="1"/>
</dbReference>
<dbReference type="PROSITE" id="PS50943">
    <property type="entry name" value="HTH_CROC1"/>
    <property type="match status" value="1"/>
</dbReference>
<protein>
    <submittedName>
        <fullName evidence="2">Helix-turn-helix domain-containing protein</fullName>
    </submittedName>
</protein>
<dbReference type="GO" id="GO:0003677">
    <property type="term" value="F:DNA binding"/>
    <property type="evidence" value="ECO:0007669"/>
    <property type="project" value="UniProtKB-KW"/>
</dbReference>
<name>A0A076Z3U0_STRAG</name>
<evidence type="ECO:0000256" key="1">
    <source>
        <dbReference type="ARBA" id="ARBA00023125"/>
    </source>
</evidence>
<sequence>MNRLKELRANQKKTQQDMSEFLNMSRRGYQKIENGESQIKPDKAQALADYFNVSVGYLLGYSDDKKDPMLTSFELARKDDTGEYFDLQDMVTLMDISMLKNVDTRDKILSNLKEYYDYYGIRMKEEHEIKDSEKFNAFLAEFQEDTNDYIIMLLTGIVKLRDDIRFTLLDILAMEGEKLETVKNVVKFISDNGDN</sequence>
<dbReference type="Gene3D" id="1.10.260.40">
    <property type="entry name" value="lambda repressor-like DNA-binding domains"/>
    <property type="match status" value="1"/>
</dbReference>
<dbReference type="CDD" id="cd00093">
    <property type="entry name" value="HTH_XRE"/>
    <property type="match status" value="1"/>
</dbReference>
<gene>
    <name evidence="2" type="ORF">C4618_01055</name>
</gene>
<dbReference type="Proteomes" id="UP000256718">
    <property type="component" value="Unassembled WGS sequence"/>
</dbReference>
<proteinExistence type="predicted"/>
<dbReference type="Pfam" id="PF01381">
    <property type="entry name" value="HTH_3"/>
    <property type="match status" value="1"/>
</dbReference>
<accession>A0A076Z3U0</accession>
<organism evidence="2 3">
    <name type="scientific">Streptococcus agalactiae</name>
    <dbReference type="NCBI Taxonomy" id="1311"/>
    <lineage>
        <taxon>Bacteria</taxon>
        <taxon>Bacillati</taxon>
        <taxon>Bacillota</taxon>
        <taxon>Bacilli</taxon>
        <taxon>Lactobacillales</taxon>
        <taxon>Streptococcaceae</taxon>
        <taxon>Streptococcus</taxon>
    </lineage>
</organism>
<dbReference type="PANTHER" id="PTHR46558:SF11">
    <property type="entry name" value="HTH-TYPE TRANSCRIPTIONAL REGULATOR XRE"/>
    <property type="match status" value="1"/>
</dbReference>
<keyword evidence="1" id="KW-0238">DNA-binding</keyword>
<evidence type="ECO:0000313" key="2">
    <source>
        <dbReference type="EMBL" id="RDY91340.1"/>
    </source>
</evidence>
<dbReference type="RefSeq" id="WP_001080836.1">
    <property type="nucleotide sequence ID" value="NZ_CAXOLC010000008.1"/>
</dbReference>
<dbReference type="SMART" id="SM00530">
    <property type="entry name" value="HTH_XRE"/>
    <property type="match status" value="1"/>
</dbReference>